<protein>
    <recommendedName>
        <fullName evidence="7">tRNA (guanine(26)-N(2))-dimethyltransferase</fullName>
        <ecNumber evidence="7">2.1.1.216</ecNumber>
    </recommendedName>
</protein>
<evidence type="ECO:0000256" key="3">
    <source>
        <dbReference type="ARBA" id="ARBA00022679"/>
    </source>
</evidence>
<evidence type="ECO:0000256" key="7">
    <source>
        <dbReference type="ARBA" id="ARBA00039099"/>
    </source>
</evidence>
<dbReference type="SUPFAM" id="SSF53335">
    <property type="entry name" value="S-adenosyl-L-methionine-dependent methyltransferases"/>
    <property type="match status" value="1"/>
</dbReference>
<dbReference type="GO" id="GO:0160104">
    <property type="term" value="F:tRNA (guanine(26)-N2)-dimethyltransferase activity"/>
    <property type="evidence" value="ECO:0007669"/>
    <property type="project" value="UniProtKB-EC"/>
</dbReference>
<comment type="similarity">
    <text evidence="8">Belongs to the class I-like SAM-binding methyltransferase superfamily. Trm1 family.</text>
</comment>
<dbReference type="Pfam" id="PF02005">
    <property type="entry name" value="TRM"/>
    <property type="match status" value="1"/>
</dbReference>
<keyword evidence="5 8" id="KW-0819">tRNA processing</keyword>
<dbReference type="InterPro" id="IPR002905">
    <property type="entry name" value="Trm1"/>
</dbReference>
<dbReference type="NCBIfam" id="TIGR00308">
    <property type="entry name" value="TRM1"/>
    <property type="match status" value="1"/>
</dbReference>
<evidence type="ECO:0000313" key="9">
    <source>
        <dbReference type="EMBL" id="HIQ29570.1"/>
    </source>
</evidence>
<keyword evidence="6 8" id="KW-0694">RNA-binding</keyword>
<keyword evidence="3 8" id="KW-0808">Transferase</keyword>
<organism evidence="9 10">
    <name type="scientific">Caldiarchaeum subterraneum</name>
    <dbReference type="NCBI Taxonomy" id="311458"/>
    <lineage>
        <taxon>Archaea</taxon>
        <taxon>Nitrososphaerota</taxon>
        <taxon>Candidatus Caldarchaeales</taxon>
        <taxon>Candidatus Caldarchaeaceae</taxon>
        <taxon>Candidatus Caldarchaeum</taxon>
    </lineage>
</organism>
<dbReference type="PANTHER" id="PTHR10631">
    <property type="entry name" value="N 2 ,N 2 -DIMETHYLGUANOSINE TRNA METHYLTRANSFERASE"/>
    <property type="match status" value="1"/>
</dbReference>
<dbReference type="PROSITE" id="PS51626">
    <property type="entry name" value="SAM_MT_TRM1"/>
    <property type="match status" value="1"/>
</dbReference>
<dbReference type="AlphaFoldDB" id="A0A833EC87"/>
<dbReference type="Gene3D" id="3.40.50.150">
    <property type="entry name" value="Vaccinia Virus protein VP39"/>
    <property type="match status" value="1"/>
</dbReference>
<evidence type="ECO:0000256" key="1">
    <source>
        <dbReference type="ARBA" id="ARBA00022555"/>
    </source>
</evidence>
<keyword evidence="1 8" id="KW-0820">tRNA-binding</keyword>
<evidence type="ECO:0000256" key="6">
    <source>
        <dbReference type="ARBA" id="ARBA00022884"/>
    </source>
</evidence>
<proteinExistence type="inferred from homology"/>
<dbReference type="GO" id="GO:0002940">
    <property type="term" value="P:tRNA N2-guanine methylation"/>
    <property type="evidence" value="ECO:0007669"/>
    <property type="project" value="TreeGrafter"/>
</dbReference>
<reference evidence="9" key="1">
    <citation type="journal article" date="2020" name="ISME J.">
        <title>Gammaproteobacteria mediating utilization of methyl-, sulfur- and petroleum organic compounds in deep ocean hydrothermal plumes.</title>
        <authorList>
            <person name="Zhou Z."/>
            <person name="Liu Y."/>
            <person name="Pan J."/>
            <person name="Cron B.R."/>
            <person name="Toner B.M."/>
            <person name="Anantharaman K."/>
            <person name="Breier J.A."/>
            <person name="Dick G.J."/>
            <person name="Li M."/>
        </authorList>
    </citation>
    <scope>NUCLEOTIDE SEQUENCE</scope>
    <source>
        <strain evidence="9">SZUA-1515</strain>
    </source>
</reference>
<dbReference type="Gene3D" id="3.30.56.70">
    <property type="entry name" value="N2,N2-dimethylguanosine tRNA methyltransferase, C-terminal domain"/>
    <property type="match status" value="1"/>
</dbReference>
<gene>
    <name evidence="9" type="ORF">EYH45_03300</name>
</gene>
<accession>A0A833EC87</accession>
<dbReference type="PANTHER" id="PTHR10631:SF3">
    <property type="entry name" value="TRNA (GUANINE(26)-N(2))-DIMETHYLTRANSFERASE"/>
    <property type="match status" value="1"/>
</dbReference>
<evidence type="ECO:0000256" key="2">
    <source>
        <dbReference type="ARBA" id="ARBA00022603"/>
    </source>
</evidence>
<comment type="caution">
    <text evidence="9">The sequence shown here is derived from an EMBL/GenBank/DDBJ whole genome shotgun (WGS) entry which is preliminary data.</text>
</comment>
<evidence type="ECO:0000256" key="4">
    <source>
        <dbReference type="ARBA" id="ARBA00022691"/>
    </source>
</evidence>
<dbReference type="Proteomes" id="UP000608579">
    <property type="component" value="Unassembled WGS sequence"/>
</dbReference>
<dbReference type="FunFam" id="3.30.56.70:FF:000001">
    <property type="entry name" value="tRNA (guanine(26)-N(2))-dimethyltransferase"/>
    <property type="match status" value="1"/>
</dbReference>
<dbReference type="EC" id="2.1.1.216" evidence="7"/>
<keyword evidence="4 8" id="KW-0949">S-adenosyl-L-methionine</keyword>
<dbReference type="InterPro" id="IPR029063">
    <property type="entry name" value="SAM-dependent_MTases_sf"/>
</dbReference>
<name>A0A833EC87_CALS0</name>
<dbReference type="InterPro" id="IPR042296">
    <property type="entry name" value="tRNA_met_Trm1_C"/>
</dbReference>
<sequence length="392" mass="43315">MQENSAPDGFRWYSEGRVRFLAPIFPATEAGEPIAPTKIPVFYNPFSKPSRDMTVLLVAAFFNKRITAAEPLAGSGVRGIRLLKETENVEEAYLNDLNPSAYNVIKLNAEANGVADKVVASNQEASLFLARHSEARYRFEYVDVDPVGAPVRFLENSIRACGHLGVVGASATDLAALTGVKPRPCIRKYDAIPMHVAFSKEIAIRIMMGFVARAAARLNAGIEPLLSYYHRHFIRVFAQVKRGRSGALQSIQEIGWLTYCGSCMRIETTPLTELPDRLCRTCGSGNMVAGPLWVGRLSDNSLAGRMLERVGEDYDEARRALSRIVSEDTSLVGYYPIPLLSRWARRSPPPPKAVIEELRNLGYRASQTHIDPNAVKTDAPPEDIKRVLSTLP</sequence>
<keyword evidence="2 8" id="KW-0489">Methyltransferase</keyword>
<evidence type="ECO:0000313" key="10">
    <source>
        <dbReference type="Proteomes" id="UP000608579"/>
    </source>
</evidence>
<dbReference type="EMBL" id="DQVM01000065">
    <property type="protein sequence ID" value="HIQ29570.1"/>
    <property type="molecule type" value="Genomic_DNA"/>
</dbReference>
<evidence type="ECO:0000256" key="8">
    <source>
        <dbReference type="PROSITE-ProRule" id="PRU00958"/>
    </source>
</evidence>
<dbReference type="GO" id="GO:0000049">
    <property type="term" value="F:tRNA binding"/>
    <property type="evidence" value="ECO:0007669"/>
    <property type="project" value="UniProtKB-UniRule"/>
</dbReference>
<evidence type="ECO:0000256" key="5">
    <source>
        <dbReference type="ARBA" id="ARBA00022694"/>
    </source>
</evidence>